<comment type="similarity">
    <text evidence="2">Belongs to the G-protein coupled receptor 1 family.</text>
</comment>
<comment type="function">
    <text evidence="11">Possible taste receptor.</text>
</comment>
<evidence type="ECO:0000256" key="1">
    <source>
        <dbReference type="ARBA" id="ARBA00004651"/>
    </source>
</evidence>
<keyword evidence="9 14" id="KW-0675">Receptor</keyword>
<evidence type="ECO:0000256" key="11">
    <source>
        <dbReference type="ARBA" id="ARBA00053672"/>
    </source>
</evidence>
<evidence type="ECO:0000256" key="4">
    <source>
        <dbReference type="ARBA" id="ARBA00022606"/>
    </source>
</evidence>
<accession>A0AA41T3T1</accession>
<dbReference type="EMBL" id="JAATJV010381284">
    <property type="protein sequence ID" value="MBZ3882314.1"/>
    <property type="molecule type" value="Genomic_DNA"/>
</dbReference>
<evidence type="ECO:0000256" key="9">
    <source>
        <dbReference type="ARBA" id="ARBA00023170"/>
    </source>
</evidence>
<keyword evidence="7" id="KW-0297">G-protein coupled receptor</keyword>
<dbReference type="PRINTS" id="PR00245">
    <property type="entry name" value="OLFACTORYR"/>
</dbReference>
<dbReference type="GO" id="GO:0005886">
    <property type="term" value="C:plasma membrane"/>
    <property type="evidence" value="ECO:0007669"/>
    <property type="project" value="UniProtKB-SubCell"/>
</dbReference>
<feature type="transmembrane region" description="Helical" evidence="12">
    <location>
        <begin position="160"/>
        <end position="183"/>
    </location>
</feature>
<dbReference type="Gene3D" id="1.20.1070.10">
    <property type="entry name" value="Rhodopsin 7-helix transmembrane proteins"/>
    <property type="match status" value="1"/>
</dbReference>
<dbReference type="GO" id="GO:0004984">
    <property type="term" value="F:olfactory receptor activity"/>
    <property type="evidence" value="ECO:0007669"/>
    <property type="project" value="InterPro"/>
</dbReference>
<protein>
    <submittedName>
        <fullName evidence="14">Olfactory receptor 5A1</fullName>
    </submittedName>
</protein>
<proteinExistence type="inferred from homology"/>
<dbReference type="InterPro" id="IPR000725">
    <property type="entry name" value="Olfact_rcpt"/>
</dbReference>
<keyword evidence="3" id="KW-1003">Cell membrane</keyword>
<keyword evidence="5 12" id="KW-0812">Transmembrane</keyword>
<dbReference type="Proteomes" id="UP001166674">
    <property type="component" value="Unassembled WGS sequence"/>
</dbReference>
<evidence type="ECO:0000256" key="8">
    <source>
        <dbReference type="ARBA" id="ARBA00023136"/>
    </source>
</evidence>
<evidence type="ECO:0000256" key="7">
    <source>
        <dbReference type="ARBA" id="ARBA00023040"/>
    </source>
</evidence>
<keyword evidence="10" id="KW-0807">Transducer</keyword>
<dbReference type="AlphaFoldDB" id="A0AA41T3T1"/>
<dbReference type="GO" id="GO:0004930">
    <property type="term" value="F:G protein-coupled receptor activity"/>
    <property type="evidence" value="ECO:0007669"/>
    <property type="project" value="UniProtKB-KW"/>
</dbReference>
<dbReference type="InterPro" id="IPR017452">
    <property type="entry name" value="GPCR_Rhodpsn_7TM"/>
</dbReference>
<feature type="transmembrane region" description="Helical" evidence="12">
    <location>
        <begin position="195"/>
        <end position="214"/>
    </location>
</feature>
<evidence type="ECO:0000256" key="12">
    <source>
        <dbReference type="SAM" id="Phobius"/>
    </source>
</evidence>
<comment type="subcellular location">
    <subcellularLocation>
        <location evidence="1">Cell membrane</location>
        <topology evidence="1">Multi-pass membrane protein</topology>
    </subcellularLocation>
</comment>
<evidence type="ECO:0000256" key="3">
    <source>
        <dbReference type="ARBA" id="ARBA00022475"/>
    </source>
</evidence>
<sequence>MGSARSPRVRATTPFVIQMGNLGHEKEVVNDCVKTTSIKKSKAGLSETTQPLQYSAVMAPGLCQRMVAGVCGSGFLSSLVQTSLCFHLYYCGPNIIRHFFCDIPQIMTLSCSDSFISQLILFLAAVFVGFGSFLLILLSYGFIAASILKISSLQGCAKALNTCTSHLATVTLFYGTALSVYTHHSSSHTTEQDKVLSVFYVILIPMLNPLIYSLRNKEIKEALRRVIKKVAS</sequence>
<evidence type="ECO:0000256" key="5">
    <source>
        <dbReference type="ARBA" id="ARBA00022692"/>
    </source>
</evidence>
<dbReference type="Pfam" id="PF13853">
    <property type="entry name" value="7tm_4"/>
    <property type="match status" value="1"/>
</dbReference>
<evidence type="ECO:0000256" key="10">
    <source>
        <dbReference type="ARBA" id="ARBA00023224"/>
    </source>
</evidence>
<organism evidence="14 15">
    <name type="scientific">Sciurus carolinensis</name>
    <name type="common">Eastern gray squirrel</name>
    <dbReference type="NCBI Taxonomy" id="30640"/>
    <lineage>
        <taxon>Eukaryota</taxon>
        <taxon>Metazoa</taxon>
        <taxon>Chordata</taxon>
        <taxon>Craniata</taxon>
        <taxon>Vertebrata</taxon>
        <taxon>Euteleostomi</taxon>
        <taxon>Mammalia</taxon>
        <taxon>Eutheria</taxon>
        <taxon>Euarchontoglires</taxon>
        <taxon>Glires</taxon>
        <taxon>Rodentia</taxon>
        <taxon>Sciuromorpha</taxon>
        <taxon>Sciuridae</taxon>
        <taxon>Sciurinae</taxon>
        <taxon>Sciurini</taxon>
        <taxon>Sciurus</taxon>
    </lineage>
</organism>
<dbReference type="FunFam" id="1.10.1220.70:FF:000001">
    <property type="entry name" value="Olfactory receptor"/>
    <property type="match status" value="1"/>
</dbReference>
<evidence type="ECO:0000313" key="14">
    <source>
        <dbReference type="EMBL" id="MBZ3882314.1"/>
    </source>
</evidence>
<feature type="domain" description="G-protein coupled receptors family 1 profile" evidence="13">
    <location>
        <begin position="34"/>
        <end position="212"/>
    </location>
</feature>
<keyword evidence="15" id="KW-1185">Reference proteome</keyword>
<dbReference type="PROSITE" id="PS50262">
    <property type="entry name" value="G_PROTEIN_RECEP_F1_2"/>
    <property type="match status" value="1"/>
</dbReference>
<name>A0AA41T3T1_SCICA</name>
<evidence type="ECO:0000259" key="13">
    <source>
        <dbReference type="PROSITE" id="PS50262"/>
    </source>
</evidence>
<dbReference type="FunFam" id="1.20.1070.10:FF:000015">
    <property type="entry name" value="Olfactory receptor"/>
    <property type="match status" value="1"/>
</dbReference>
<keyword evidence="8 12" id="KW-0472">Membrane</keyword>
<dbReference type="SUPFAM" id="SSF81321">
    <property type="entry name" value="Family A G protein-coupled receptor-like"/>
    <property type="match status" value="1"/>
</dbReference>
<feature type="transmembrane region" description="Helical" evidence="12">
    <location>
        <begin position="119"/>
        <end position="148"/>
    </location>
</feature>
<keyword evidence="6 12" id="KW-1133">Transmembrane helix</keyword>
<reference evidence="14" key="1">
    <citation type="submission" date="2020-03" db="EMBL/GenBank/DDBJ databases">
        <title>Studies in the Genomics of Life Span.</title>
        <authorList>
            <person name="Glass D."/>
        </authorList>
    </citation>
    <scope>NUCLEOTIDE SEQUENCE</scope>
    <source>
        <strain evidence="14">SUZIE</strain>
        <tissue evidence="14">Muscle</tissue>
    </source>
</reference>
<comment type="caution">
    <text evidence="14">The sequence shown here is derived from an EMBL/GenBank/DDBJ whole genome shotgun (WGS) entry which is preliminary data.</text>
</comment>
<gene>
    <name evidence="14" type="ORF">SUZIE_167320</name>
</gene>
<evidence type="ECO:0000313" key="15">
    <source>
        <dbReference type="Proteomes" id="UP001166674"/>
    </source>
</evidence>
<dbReference type="PANTHER" id="PTHR26453">
    <property type="entry name" value="OLFACTORY RECEPTOR"/>
    <property type="match status" value="1"/>
</dbReference>
<keyword evidence="4" id="KW-0716">Sensory transduction</keyword>
<evidence type="ECO:0000256" key="2">
    <source>
        <dbReference type="ARBA" id="ARBA00010663"/>
    </source>
</evidence>
<evidence type="ECO:0000256" key="6">
    <source>
        <dbReference type="ARBA" id="ARBA00022989"/>
    </source>
</evidence>